<evidence type="ECO:0008006" key="3">
    <source>
        <dbReference type="Google" id="ProtNLM"/>
    </source>
</evidence>
<dbReference type="PROSITE" id="PS51257">
    <property type="entry name" value="PROKAR_LIPOPROTEIN"/>
    <property type="match status" value="1"/>
</dbReference>
<dbReference type="Proteomes" id="UP000475249">
    <property type="component" value="Unassembled WGS sequence"/>
</dbReference>
<organism evidence="1 2">
    <name type="scientific">Poritiphilus flavus</name>
    <dbReference type="NCBI Taxonomy" id="2697053"/>
    <lineage>
        <taxon>Bacteria</taxon>
        <taxon>Pseudomonadati</taxon>
        <taxon>Bacteroidota</taxon>
        <taxon>Flavobacteriia</taxon>
        <taxon>Flavobacteriales</taxon>
        <taxon>Flavobacteriaceae</taxon>
        <taxon>Poritiphilus</taxon>
    </lineage>
</organism>
<evidence type="ECO:0000313" key="1">
    <source>
        <dbReference type="EMBL" id="NAS14264.1"/>
    </source>
</evidence>
<dbReference type="EMBL" id="WXYO01000009">
    <property type="protein sequence ID" value="NAS14264.1"/>
    <property type="molecule type" value="Genomic_DNA"/>
</dbReference>
<name>A0A6L9EHL5_9FLAO</name>
<keyword evidence="2" id="KW-1185">Reference proteome</keyword>
<protein>
    <recommendedName>
        <fullName evidence="3">Lipoprotein</fullName>
    </recommendedName>
</protein>
<gene>
    <name evidence="1" type="ORF">GTQ38_19795</name>
</gene>
<comment type="caution">
    <text evidence="1">The sequence shown here is derived from an EMBL/GenBank/DDBJ whole genome shotgun (WGS) entry which is preliminary data.</text>
</comment>
<dbReference type="AlphaFoldDB" id="A0A6L9EHL5"/>
<evidence type="ECO:0000313" key="2">
    <source>
        <dbReference type="Proteomes" id="UP000475249"/>
    </source>
</evidence>
<proteinExistence type="predicted"/>
<dbReference type="RefSeq" id="WP_161437309.1">
    <property type="nucleotide sequence ID" value="NZ_WXYO01000009.1"/>
</dbReference>
<reference evidence="1 2" key="1">
    <citation type="submission" date="2020-01" db="EMBL/GenBank/DDBJ databases">
        <title>Bacteria diversity of Porities sp.</title>
        <authorList>
            <person name="Wang G."/>
        </authorList>
    </citation>
    <scope>NUCLEOTIDE SEQUENCE [LARGE SCALE GENOMIC DNA]</scope>
    <source>
        <strain evidence="1 2">R33</strain>
    </source>
</reference>
<sequence>MKLRNWIFGCIFTMLCSCGGDPGARSSNISLEPAEEGYDIIPEDHLDAYKEVLRRKLQEDLEKIKLKEEFPEFQLSGSDLDFFKESVTKNTRLESLQILSGDTFGDTLFLKMAVGLEDKGSQLSDTVEVSIIRKRVTVQGESVFATEILYH</sequence>
<accession>A0A6L9EHL5</accession>